<keyword evidence="3 12" id="KW-0808">Transferase</keyword>
<dbReference type="OrthoDB" id="9787072at2"/>
<gene>
    <name evidence="12" type="ORF">FRZ61_52400</name>
</gene>
<reference evidence="12 13" key="1">
    <citation type="submission" date="2019-08" db="EMBL/GenBank/DDBJ databases">
        <title>Hyperibacter terrae gen. nov., sp. nov. and Hyperibacter viscosus sp. nov., two new members in the family Rhodospirillaceae isolated from the rhizosphere of Hypericum perforatum.</title>
        <authorList>
            <person name="Noviana Z."/>
        </authorList>
    </citation>
    <scope>NUCLEOTIDE SEQUENCE [LARGE SCALE GENOMIC DNA]</scope>
    <source>
        <strain evidence="12 13">R5959</strain>
    </source>
</reference>
<evidence type="ECO:0000256" key="5">
    <source>
        <dbReference type="ARBA" id="ARBA00023315"/>
    </source>
</evidence>
<feature type="compositionally biased region" description="Pro residues" evidence="11">
    <location>
        <begin position="1"/>
        <end position="10"/>
    </location>
</feature>
<evidence type="ECO:0000256" key="8">
    <source>
        <dbReference type="ARBA" id="ARBA00039866"/>
    </source>
</evidence>
<evidence type="ECO:0000256" key="7">
    <source>
        <dbReference type="ARBA" id="ARBA00039058"/>
    </source>
</evidence>
<dbReference type="Gene3D" id="3.40.630.30">
    <property type="match status" value="1"/>
</dbReference>
<evidence type="ECO:0000256" key="1">
    <source>
        <dbReference type="ARBA" id="ARBA00005189"/>
    </source>
</evidence>
<dbReference type="Proteomes" id="UP000325797">
    <property type="component" value="Chromosome"/>
</dbReference>
<dbReference type="Pfam" id="PF13444">
    <property type="entry name" value="Acetyltransf_5"/>
    <property type="match status" value="1"/>
</dbReference>
<evidence type="ECO:0000256" key="3">
    <source>
        <dbReference type="ARBA" id="ARBA00022679"/>
    </source>
</evidence>
<keyword evidence="5 12" id="KW-0012">Acyltransferase</keyword>
<proteinExistence type="inferred from homology"/>
<evidence type="ECO:0000256" key="4">
    <source>
        <dbReference type="ARBA" id="ARBA00023098"/>
    </source>
</evidence>
<dbReference type="RefSeq" id="WP_151120560.1">
    <property type="nucleotide sequence ID" value="NZ_CP042582.1"/>
</dbReference>
<dbReference type="AlphaFoldDB" id="A0A5J6N8G0"/>
<dbReference type="PANTHER" id="PTHR37323:SF1">
    <property type="entry name" value="L-ORNITHINE N(ALPHA)-ACYLTRANSFERASE"/>
    <property type="match status" value="1"/>
</dbReference>
<keyword evidence="13" id="KW-1185">Reference proteome</keyword>
<keyword evidence="4" id="KW-0443">Lipid metabolism</keyword>
<organism evidence="12 13">
    <name type="scientific">Hypericibacter adhaerens</name>
    <dbReference type="NCBI Taxonomy" id="2602016"/>
    <lineage>
        <taxon>Bacteria</taxon>
        <taxon>Pseudomonadati</taxon>
        <taxon>Pseudomonadota</taxon>
        <taxon>Alphaproteobacteria</taxon>
        <taxon>Rhodospirillales</taxon>
        <taxon>Dongiaceae</taxon>
        <taxon>Hypericibacter</taxon>
    </lineage>
</organism>
<dbReference type="EC" id="2.3.2.30" evidence="7"/>
<comment type="pathway">
    <text evidence="1">Lipid metabolism.</text>
</comment>
<dbReference type="KEGG" id="hadh:FRZ61_52400"/>
<protein>
    <recommendedName>
        <fullName evidence="8">L-ornithine N(alpha)-acyltransferase</fullName>
        <ecNumber evidence="7">2.3.2.30</ecNumber>
    </recommendedName>
</protein>
<feature type="region of interest" description="Disordered" evidence="11">
    <location>
        <begin position="1"/>
        <end position="34"/>
    </location>
</feature>
<evidence type="ECO:0000256" key="2">
    <source>
        <dbReference type="ARBA" id="ARBA00022516"/>
    </source>
</evidence>
<evidence type="ECO:0000256" key="9">
    <source>
        <dbReference type="ARBA" id="ARBA00045724"/>
    </source>
</evidence>
<comment type="function">
    <text evidence="9">Catalyzes the first step in the biosynthesis of ornithine lipids, which are phosphorus-free membrane lipids. Catalyzes the 3-hydroxyacyl-acyl carrier protein-dependent acylation of ornithine to form lyso-ornithine lipid (LOL).</text>
</comment>
<evidence type="ECO:0000313" key="13">
    <source>
        <dbReference type="Proteomes" id="UP000325797"/>
    </source>
</evidence>
<comment type="catalytic activity">
    <reaction evidence="10">
        <text>a (3R)-hydroxyacyl-[ACP] + L-ornithine = a lyso-ornithine lipid + holo-[ACP] + H(+)</text>
        <dbReference type="Rhea" id="RHEA:20633"/>
        <dbReference type="Rhea" id="RHEA-COMP:9685"/>
        <dbReference type="Rhea" id="RHEA-COMP:9945"/>
        <dbReference type="ChEBI" id="CHEBI:15378"/>
        <dbReference type="ChEBI" id="CHEBI:46911"/>
        <dbReference type="ChEBI" id="CHEBI:64479"/>
        <dbReference type="ChEBI" id="CHEBI:78827"/>
        <dbReference type="ChEBI" id="CHEBI:138482"/>
        <dbReference type="EC" id="2.3.2.30"/>
    </reaction>
    <physiologicalReaction direction="left-to-right" evidence="10">
        <dbReference type="Rhea" id="RHEA:20634"/>
    </physiologicalReaction>
</comment>
<comment type="similarity">
    <text evidence="6">Belongs to the acetyltransferase family. OlsB subfamily.</text>
</comment>
<dbReference type="GO" id="GO:0006629">
    <property type="term" value="P:lipid metabolic process"/>
    <property type="evidence" value="ECO:0007669"/>
    <property type="project" value="UniProtKB-KW"/>
</dbReference>
<sequence>MTGAPVPPPAGRATADRTPPGRAKPALAAAPKTGKPVDIRAGDLELRLAESDAEIEAAQRLRYRVFYQEMSAEPTPEMAAKGLDFDSFDPFCDHLLVIDHRLGEGAAGVVGTYRLLRRAQAAARGRYYSVDEYDIAPLVAHPGEILELGRSCIGPEHRSRAAMQLMWRGIADYVMFHDVALMFGCASLPGIDPASHALPLSYLYYNHLAPEELRPHALPARHVDMRLMPREAIDAKAALLALPPLIKGYLRLGGFVGDGAVVDTQFHTTDVCVIVKTDWVTDKYFKHYTRDDTASRAPAGPA</sequence>
<name>A0A5J6N8G0_9PROT</name>
<accession>A0A5J6N8G0</accession>
<evidence type="ECO:0000256" key="10">
    <source>
        <dbReference type="ARBA" id="ARBA00047785"/>
    </source>
</evidence>
<dbReference type="GO" id="GO:0043810">
    <property type="term" value="F:ornithine-acyl [acyl carrier protein] N-acyltransferase activity"/>
    <property type="evidence" value="ECO:0007669"/>
    <property type="project" value="UniProtKB-EC"/>
</dbReference>
<evidence type="ECO:0000313" key="12">
    <source>
        <dbReference type="EMBL" id="QEX25293.1"/>
    </source>
</evidence>
<evidence type="ECO:0000256" key="6">
    <source>
        <dbReference type="ARBA" id="ARBA00038095"/>
    </source>
</evidence>
<dbReference type="EMBL" id="CP042582">
    <property type="protein sequence ID" value="QEX25293.1"/>
    <property type="molecule type" value="Genomic_DNA"/>
</dbReference>
<evidence type="ECO:0000256" key="11">
    <source>
        <dbReference type="SAM" id="MobiDB-lite"/>
    </source>
</evidence>
<dbReference type="SUPFAM" id="SSF55729">
    <property type="entry name" value="Acyl-CoA N-acyltransferases (Nat)"/>
    <property type="match status" value="1"/>
</dbReference>
<keyword evidence="2" id="KW-0444">Lipid biosynthesis</keyword>
<dbReference type="InterPro" id="IPR052351">
    <property type="entry name" value="Ornithine_N-alpha-AT"/>
</dbReference>
<dbReference type="InterPro" id="IPR016181">
    <property type="entry name" value="Acyl_CoA_acyltransferase"/>
</dbReference>
<dbReference type="PANTHER" id="PTHR37323">
    <property type="entry name" value="GCN5-RELATED N-ACETYLTRANSFERASE"/>
    <property type="match status" value="1"/>
</dbReference>